<dbReference type="AlphaFoldDB" id="B3MKK5"/>
<dbReference type="InParanoid" id="B3MKK5"/>
<dbReference type="OMA" id="WPKHCVG"/>
<keyword evidence="2" id="KW-0012">Acyltransferase</keyword>
<dbReference type="Gene3D" id="3.40.630.30">
    <property type="match status" value="2"/>
</dbReference>
<dbReference type="KEGG" id="dan:6497314"/>
<dbReference type="GO" id="GO:0016747">
    <property type="term" value="F:acyltransferase activity, transferring groups other than amino-acyl groups"/>
    <property type="evidence" value="ECO:0007669"/>
    <property type="project" value="InterPro"/>
</dbReference>
<evidence type="ECO:0000313" key="2">
    <source>
        <dbReference type="EMBL" id="EDV31558.1"/>
    </source>
</evidence>
<gene>
    <name evidence="2" type="primary">Dana\GF14490</name>
    <name evidence="2" type="synonym">dana_GLEANR_15252</name>
    <name evidence="2" type="ORF">GF14490</name>
</gene>
<dbReference type="PANTHER" id="PTHR20958">
    <property type="entry name" value="GLYCINE N-ACYLTRANSFERASE-LIKE PROTEIN"/>
    <property type="match status" value="1"/>
</dbReference>
<accession>B3MKK5</accession>
<dbReference type="InterPro" id="IPR013653">
    <property type="entry name" value="GCN5-like_dom"/>
</dbReference>
<dbReference type="SMR" id="B3MKK5"/>
<dbReference type="EMBL" id="CH902620">
    <property type="protein sequence ID" value="EDV31558.1"/>
    <property type="molecule type" value="Genomic_DNA"/>
</dbReference>
<dbReference type="OrthoDB" id="61870at2759"/>
<dbReference type="HOGENOM" id="CLU_058697_0_1_1"/>
<feature type="domain" description="N-acetyltransferase" evidence="1">
    <location>
        <begin position="152"/>
        <end position="283"/>
    </location>
</feature>
<evidence type="ECO:0000259" key="1">
    <source>
        <dbReference type="PROSITE" id="PS51186"/>
    </source>
</evidence>
<dbReference type="PROSITE" id="PS51186">
    <property type="entry name" value="GNAT"/>
    <property type="match status" value="1"/>
</dbReference>
<keyword evidence="2" id="KW-0808">Transferase</keyword>
<evidence type="ECO:0000313" key="3">
    <source>
        <dbReference type="Proteomes" id="UP000007801"/>
    </source>
</evidence>
<dbReference type="InterPro" id="IPR000182">
    <property type="entry name" value="GNAT_dom"/>
</dbReference>
<dbReference type="SUPFAM" id="SSF55729">
    <property type="entry name" value="Acyl-CoA N-acyltransferases (Nat)"/>
    <property type="match status" value="1"/>
</dbReference>
<dbReference type="STRING" id="7217.B3MKK5"/>
<dbReference type="InterPro" id="IPR053225">
    <property type="entry name" value="Acyl-CoA_N-acyltransferase"/>
</dbReference>
<reference evidence="2 3" key="1">
    <citation type="journal article" date="2007" name="Nature">
        <title>Evolution of genes and genomes on the Drosophila phylogeny.</title>
        <authorList>
            <consortium name="Drosophila 12 Genomes Consortium"/>
            <person name="Clark A.G."/>
            <person name="Eisen M.B."/>
            <person name="Smith D.R."/>
            <person name="Bergman C.M."/>
            <person name="Oliver B."/>
            <person name="Markow T.A."/>
            <person name="Kaufman T.C."/>
            <person name="Kellis M."/>
            <person name="Gelbart W."/>
            <person name="Iyer V.N."/>
            <person name="Pollard D.A."/>
            <person name="Sackton T.B."/>
            <person name="Larracuente A.M."/>
            <person name="Singh N.D."/>
            <person name="Abad J.P."/>
            <person name="Abt D.N."/>
            <person name="Adryan B."/>
            <person name="Aguade M."/>
            <person name="Akashi H."/>
            <person name="Anderson W.W."/>
            <person name="Aquadro C.F."/>
            <person name="Ardell D.H."/>
            <person name="Arguello R."/>
            <person name="Artieri C.G."/>
            <person name="Barbash D.A."/>
            <person name="Barker D."/>
            <person name="Barsanti P."/>
            <person name="Batterham P."/>
            <person name="Batzoglou S."/>
            <person name="Begun D."/>
            <person name="Bhutkar A."/>
            <person name="Blanco E."/>
            <person name="Bosak S.A."/>
            <person name="Bradley R.K."/>
            <person name="Brand A.D."/>
            <person name="Brent M.R."/>
            <person name="Brooks A.N."/>
            <person name="Brown R.H."/>
            <person name="Butlin R.K."/>
            <person name="Caggese C."/>
            <person name="Calvi B.R."/>
            <person name="Bernardo de Carvalho A."/>
            <person name="Caspi A."/>
            <person name="Castrezana S."/>
            <person name="Celniker S.E."/>
            <person name="Chang J.L."/>
            <person name="Chapple C."/>
            <person name="Chatterji S."/>
            <person name="Chinwalla A."/>
            <person name="Civetta A."/>
            <person name="Clifton S.W."/>
            <person name="Comeron J.M."/>
            <person name="Costello J.C."/>
            <person name="Coyne J.A."/>
            <person name="Daub J."/>
            <person name="David R.G."/>
            <person name="Delcher A.L."/>
            <person name="Delehaunty K."/>
            <person name="Do C.B."/>
            <person name="Ebling H."/>
            <person name="Edwards K."/>
            <person name="Eickbush T."/>
            <person name="Evans J.D."/>
            <person name="Filipski A."/>
            <person name="Findeiss S."/>
            <person name="Freyhult E."/>
            <person name="Fulton L."/>
            <person name="Fulton R."/>
            <person name="Garcia A.C."/>
            <person name="Gardiner A."/>
            <person name="Garfield D.A."/>
            <person name="Garvin B.E."/>
            <person name="Gibson G."/>
            <person name="Gilbert D."/>
            <person name="Gnerre S."/>
            <person name="Godfrey J."/>
            <person name="Good R."/>
            <person name="Gotea V."/>
            <person name="Gravely B."/>
            <person name="Greenberg A.J."/>
            <person name="Griffiths-Jones S."/>
            <person name="Gross S."/>
            <person name="Guigo R."/>
            <person name="Gustafson E.A."/>
            <person name="Haerty W."/>
            <person name="Hahn M.W."/>
            <person name="Halligan D.L."/>
            <person name="Halpern A.L."/>
            <person name="Halter G.M."/>
            <person name="Han M.V."/>
            <person name="Heger A."/>
            <person name="Hillier L."/>
            <person name="Hinrichs A.S."/>
            <person name="Holmes I."/>
            <person name="Hoskins R.A."/>
            <person name="Hubisz M.J."/>
            <person name="Hultmark D."/>
            <person name="Huntley M.A."/>
            <person name="Jaffe D.B."/>
            <person name="Jagadeeshan S."/>
            <person name="Jeck W.R."/>
            <person name="Johnson J."/>
            <person name="Jones C.D."/>
            <person name="Jordan W.C."/>
            <person name="Karpen G.H."/>
            <person name="Kataoka E."/>
            <person name="Keightley P.D."/>
            <person name="Kheradpour P."/>
            <person name="Kirkness E.F."/>
            <person name="Koerich L.B."/>
            <person name="Kristiansen K."/>
            <person name="Kudrna D."/>
            <person name="Kulathinal R.J."/>
            <person name="Kumar S."/>
            <person name="Kwok R."/>
            <person name="Lander E."/>
            <person name="Langley C.H."/>
            <person name="Lapoint R."/>
            <person name="Lazzaro B.P."/>
            <person name="Lee S.J."/>
            <person name="Levesque L."/>
            <person name="Li R."/>
            <person name="Lin C.F."/>
            <person name="Lin M.F."/>
            <person name="Lindblad-Toh K."/>
            <person name="Llopart A."/>
            <person name="Long M."/>
            <person name="Low L."/>
            <person name="Lozovsky E."/>
            <person name="Lu J."/>
            <person name="Luo M."/>
            <person name="Machado C.A."/>
            <person name="Makalowski W."/>
            <person name="Marzo M."/>
            <person name="Matsuda M."/>
            <person name="Matzkin L."/>
            <person name="McAllister B."/>
            <person name="McBride C.S."/>
            <person name="McKernan B."/>
            <person name="McKernan K."/>
            <person name="Mendez-Lago M."/>
            <person name="Minx P."/>
            <person name="Mollenhauer M.U."/>
            <person name="Montooth K."/>
            <person name="Mount S.M."/>
            <person name="Mu X."/>
            <person name="Myers E."/>
            <person name="Negre B."/>
            <person name="Newfeld S."/>
            <person name="Nielsen R."/>
            <person name="Noor M.A."/>
            <person name="O'Grady P."/>
            <person name="Pachter L."/>
            <person name="Papaceit M."/>
            <person name="Parisi M.J."/>
            <person name="Parisi M."/>
            <person name="Parts L."/>
            <person name="Pedersen J.S."/>
            <person name="Pesole G."/>
            <person name="Phillippy A.M."/>
            <person name="Ponting C.P."/>
            <person name="Pop M."/>
            <person name="Porcelli D."/>
            <person name="Powell J.R."/>
            <person name="Prohaska S."/>
            <person name="Pruitt K."/>
            <person name="Puig M."/>
            <person name="Quesneville H."/>
            <person name="Ram K.R."/>
            <person name="Rand D."/>
            <person name="Rasmussen M.D."/>
            <person name="Reed L.K."/>
            <person name="Reenan R."/>
            <person name="Reily A."/>
            <person name="Remington K.A."/>
            <person name="Rieger T.T."/>
            <person name="Ritchie M.G."/>
            <person name="Robin C."/>
            <person name="Rogers Y.H."/>
            <person name="Rohde C."/>
            <person name="Rozas J."/>
            <person name="Rubenfield M.J."/>
            <person name="Ruiz A."/>
            <person name="Russo S."/>
            <person name="Salzberg S.L."/>
            <person name="Sanchez-Gracia A."/>
            <person name="Saranga D.J."/>
            <person name="Sato H."/>
            <person name="Schaeffer S.W."/>
            <person name="Schatz M.C."/>
            <person name="Schlenke T."/>
            <person name="Schwartz R."/>
            <person name="Segarra C."/>
            <person name="Singh R.S."/>
            <person name="Sirot L."/>
            <person name="Sirota M."/>
            <person name="Sisneros N.B."/>
            <person name="Smith C.D."/>
            <person name="Smith T.F."/>
            <person name="Spieth J."/>
            <person name="Stage D.E."/>
            <person name="Stark A."/>
            <person name="Stephan W."/>
            <person name="Strausberg R.L."/>
            <person name="Strempel S."/>
            <person name="Sturgill D."/>
            <person name="Sutton G."/>
            <person name="Sutton G.G."/>
            <person name="Tao W."/>
            <person name="Teichmann S."/>
            <person name="Tobari Y.N."/>
            <person name="Tomimura Y."/>
            <person name="Tsolas J.M."/>
            <person name="Valente V.L."/>
            <person name="Venter E."/>
            <person name="Venter J.C."/>
            <person name="Vicario S."/>
            <person name="Vieira F.G."/>
            <person name="Vilella A.J."/>
            <person name="Villasante A."/>
            <person name="Walenz B."/>
            <person name="Wang J."/>
            <person name="Wasserman M."/>
            <person name="Watts T."/>
            <person name="Wilson D."/>
            <person name="Wilson R.K."/>
            <person name="Wing R.A."/>
            <person name="Wolfner M.F."/>
            <person name="Wong A."/>
            <person name="Wong G.K."/>
            <person name="Wu C.I."/>
            <person name="Wu G."/>
            <person name="Yamamoto D."/>
            <person name="Yang H.P."/>
            <person name="Yang S.P."/>
            <person name="Yorke J.A."/>
            <person name="Yoshida K."/>
            <person name="Zdobnov E."/>
            <person name="Zhang P."/>
            <person name="Zhang Y."/>
            <person name="Zimin A.V."/>
            <person name="Baldwin J."/>
            <person name="Abdouelleil A."/>
            <person name="Abdulkadir J."/>
            <person name="Abebe A."/>
            <person name="Abera B."/>
            <person name="Abreu J."/>
            <person name="Acer S.C."/>
            <person name="Aftuck L."/>
            <person name="Alexander A."/>
            <person name="An P."/>
            <person name="Anderson E."/>
            <person name="Anderson S."/>
            <person name="Arachi H."/>
            <person name="Azer M."/>
            <person name="Bachantsang P."/>
            <person name="Barry A."/>
            <person name="Bayul T."/>
            <person name="Berlin A."/>
            <person name="Bessette D."/>
            <person name="Bloom T."/>
            <person name="Blye J."/>
            <person name="Boguslavskiy L."/>
            <person name="Bonnet C."/>
            <person name="Boukhgalter B."/>
            <person name="Bourzgui I."/>
            <person name="Brown A."/>
            <person name="Cahill P."/>
            <person name="Channer S."/>
            <person name="Cheshatsang Y."/>
            <person name="Chuda L."/>
            <person name="Citroen M."/>
            <person name="Collymore A."/>
            <person name="Cooke P."/>
            <person name="Costello M."/>
            <person name="D'Aco K."/>
            <person name="Daza R."/>
            <person name="De Haan G."/>
            <person name="DeGray S."/>
            <person name="DeMaso C."/>
            <person name="Dhargay N."/>
            <person name="Dooley K."/>
            <person name="Dooley E."/>
            <person name="Doricent M."/>
            <person name="Dorje P."/>
            <person name="Dorjee K."/>
            <person name="Dupes A."/>
            <person name="Elong R."/>
            <person name="Falk J."/>
            <person name="Farina A."/>
            <person name="Faro S."/>
            <person name="Ferguson D."/>
            <person name="Fisher S."/>
            <person name="Foley C.D."/>
            <person name="Franke A."/>
            <person name="Friedrich D."/>
            <person name="Gadbois L."/>
            <person name="Gearin G."/>
            <person name="Gearin C.R."/>
            <person name="Giannoukos G."/>
            <person name="Goode T."/>
            <person name="Graham J."/>
            <person name="Grandbois E."/>
            <person name="Grewal S."/>
            <person name="Gyaltsen K."/>
            <person name="Hafez N."/>
            <person name="Hagos B."/>
            <person name="Hall J."/>
            <person name="Henson C."/>
            <person name="Hollinger A."/>
            <person name="Honan T."/>
            <person name="Huard M.D."/>
            <person name="Hughes L."/>
            <person name="Hurhula B."/>
            <person name="Husby M.E."/>
            <person name="Kamat A."/>
            <person name="Kanga B."/>
            <person name="Kashin S."/>
            <person name="Khazanovich D."/>
            <person name="Kisner P."/>
            <person name="Lance K."/>
            <person name="Lara M."/>
            <person name="Lee W."/>
            <person name="Lennon N."/>
            <person name="Letendre F."/>
            <person name="LeVine R."/>
            <person name="Lipovsky A."/>
            <person name="Liu X."/>
            <person name="Liu J."/>
            <person name="Liu S."/>
            <person name="Lokyitsang T."/>
            <person name="Lokyitsang Y."/>
            <person name="Lubonja R."/>
            <person name="Lui A."/>
            <person name="MacDonald P."/>
            <person name="Magnisalis V."/>
            <person name="Maru K."/>
            <person name="Matthews C."/>
            <person name="McCusker W."/>
            <person name="McDonough S."/>
            <person name="Mehta T."/>
            <person name="Meldrim J."/>
            <person name="Meneus L."/>
            <person name="Mihai O."/>
            <person name="Mihalev A."/>
            <person name="Mihova T."/>
            <person name="Mittelman R."/>
            <person name="Mlenga V."/>
            <person name="Montmayeur A."/>
            <person name="Mulrain L."/>
            <person name="Navidi A."/>
            <person name="Naylor J."/>
            <person name="Negash T."/>
            <person name="Nguyen T."/>
            <person name="Nguyen N."/>
            <person name="Nicol R."/>
            <person name="Norbu C."/>
            <person name="Norbu N."/>
            <person name="Novod N."/>
            <person name="O'Neill B."/>
            <person name="Osman S."/>
            <person name="Markiewicz E."/>
            <person name="Oyono O.L."/>
            <person name="Patti C."/>
            <person name="Phunkhang P."/>
            <person name="Pierre F."/>
            <person name="Priest M."/>
            <person name="Raghuraman S."/>
            <person name="Rege F."/>
            <person name="Reyes R."/>
            <person name="Rise C."/>
            <person name="Rogov P."/>
            <person name="Ross K."/>
            <person name="Ryan E."/>
            <person name="Settipalli S."/>
            <person name="Shea T."/>
            <person name="Sherpa N."/>
            <person name="Shi L."/>
            <person name="Shih D."/>
            <person name="Sparrow T."/>
            <person name="Spaulding J."/>
            <person name="Stalker J."/>
            <person name="Stange-Thomann N."/>
            <person name="Stavropoulos S."/>
            <person name="Stone C."/>
            <person name="Strader C."/>
            <person name="Tesfaye S."/>
            <person name="Thomson T."/>
            <person name="Thoulutsang Y."/>
            <person name="Thoulutsang D."/>
            <person name="Topham K."/>
            <person name="Topping I."/>
            <person name="Tsamla T."/>
            <person name="Vassiliev H."/>
            <person name="Vo A."/>
            <person name="Wangchuk T."/>
            <person name="Wangdi T."/>
            <person name="Weiand M."/>
            <person name="Wilkinson J."/>
            <person name="Wilson A."/>
            <person name="Yadav S."/>
            <person name="Young G."/>
            <person name="Yu Q."/>
            <person name="Zembek L."/>
            <person name="Zhong D."/>
            <person name="Zimmer A."/>
            <person name="Zwirko Z."/>
            <person name="Jaffe D.B."/>
            <person name="Alvarez P."/>
            <person name="Brockman W."/>
            <person name="Butler J."/>
            <person name="Chin C."/>
            <person name="Gnerre S."/>
            <person name="Grabherr M."/>
            <person name="Kleber M."/>
            <person name="Mauceli E."/>
            <person name="MacCallum I."/>
        </authorList>
    </citation>
    <scope>NUCLEOTIDE SEQUENCE [LARGE SCALE GENOMIC DNA]</scope>
    <source>
        <strain evidence="3">Tucson 14024-0371.13</strain>
    </source>
</reference>
<protein>
    <recommendedName>
        <fullName evidence="1">N-acetyltransferase domain-containing protein</fullName>
    </recommendedName>
</protein>
<dbReference type="PhylomeDB" id="B3MKK5"/>
<dbReference type="eggNOG" id="ENOG502RFRQ">
    <property type="taxonomic scope" value="Eukaryota"/>
</dbReference>
<dbReference type="InterPro" id="IPR016181">
    <property type="entry name" value="Acyl_CoA_acyltransferase"/>
</dbReference>
<dbReference type="FunCoup" id="B3MKK5">
    <property type="interactions" value="2"/>
</dbReference>
<keyword evidence="3" id="KW-1185">Reference proteome</keyword>
<organism evidence="2 3">
    <name type="scientific">Drosophila ananassae</name>
    <name type="common">Fruit fly</name>
    <dbReference type="NCBI Taxonomy" id="7217"/>
    <lineage>
        <taxon>Eukaryota</taxon>
        <taxon>Metazoa</taxon>
        <taxon>Ecdysozoa</taxon>
        <taxon>Arthropoda</taxon>
        <taxon>Hexapoda</taxon>
        <taxon>Insecta</taxon>
        <taxon>Pterygota</taxon>
        <taxon>Neoptera</taxon>
        <taxon>Endopterygota</taxon>
        <taxon>Diptera</taxon>
        <taxon>Brachycera</taxon>
        <taxon>Muscomorpha</taxon>
        <taxon>Ephydroidea</taxon>
        <taxon>Drosophilidae</taxon>
        <taxon>Drosophila</taxon>
        <taxon>Sophophora</taxon>
    </lineage>
</organism>
<dbReference type="PANTHER" id="PTHR20958:SF10">
    <property type="entry name" value="GH05617P-RELATED"/>
    <property type="match status" value="1"/>
</dbReference>
<dbReference type="Proteomes" id="UP000007801">
    <property type="component" value="Unassembled WGS sequence"/>
</dbReference>
<dbReference type="Pfam" id="PF08445">
    <property type="entry name" value="FR47"/>
    <property type="match status" value="1"/>
</dbReference>
<proteinExistence type="predicted"/>
<sequence>MATENQLTKITAISDLKDLQKLYLKDWPRNCVGYFWLDNYLRWLKKNPNLQHLTFYTLNNDWQNDGLFILVHRYQLFFSNLSRKKTGLYSALKLLDWSAGFKVSAIHESHHTIFKELVMELSLSMDREMKTIMYSLPFQEAQKLEINCPKGYYFDQVRLEHADLINELWSARHSGSLKLIQMLIENNTNVGLFEKDSGQLCAWCLRLQSGFLGALEVIESHQRKGLGLSVAAAISKAIAVDLQQDVTALVNLNNIAACHVFEKLKFHLIRHEHYYWSMIRPKGNGQISWPNNE</sequence>
<dbReference type="GeneID" id="6497314"/>
<name>B3MKK5_DROAN</name>